<dbReference type="EMBL" id="CP049142">
    <property type="protein sequence ID" value="QIE91252.1"/>
    <property type="molecule type" value="Genomic_DNA"/>
</dbReference>
<dbReference type="KEGG" id="pnt:G5B91_33375"/>
<keyword evidence="2" id="KW-0614">Plasmid</keyword>
<evidence type="ECO:0008006" key="4">
    <source>
        <dbReference type="Google" id="ProtNLM"/>
    </source>
</evidence>
<reference evidence="2 3" key="1">
    <citation type="submission" date="2020-02" db="EMBL/GenBank/DDBJ databases">
        <title>Integrative conjugative elements (ICEs) and plasmids drive adaptation of Pseudomonas nitroreducens strain HBP1 to wastewater environment.</title>
        <authorList>
            <person name="Sentchilo V."/>
            <person name="Carraro N."/>
            <person name="Bertelli C."/>
            <person name="van der Meer J.R."/>
        </authorList>
    </citation>
    <scope>NUCLEOTIDE SEQUENCE [LARGE SCALE GENOMIC DNA]</scope>
    <source>
        <strain evidence="2 3">HBP1</strain>
        <plasmid evidence="3">ppnihbp1_1</plasmid>
    </source>
</reference>
<proteinExistence type="predicted"/>
<feature type="signal peptide" evidence="1">
    <location>
        <begin position="1"/>
        <end position="26"/>
    </location>
</feature>
<dbReference type="PROSITE" id="PS51257">
    <property type="entry name" value="PROKAR_LIPOPROTEIN"/>
    <property type="match status" value="1"/>
</dbReference>
<dbReference type="Proteomes" id="UP000501063">
    <property type="component" value="Plasmid pPniHBP1_1"/>
</dbReference>
<keyword evidence="1" id="KW-0732">Signal</keyword>
<feature type="chain" id="PRO_5026019008" description="Lipoprotein" evidence="1">
    <location>
        <begin position="27"/>
        <end position="111"/>
    </location>
</feature>
<name>A0A6G6J7K2_PSENT</name>
<organism evidence="2 3">
    <name type="scientific">Pseudomonas nitroreducens</name>
    <dbReference type="NCBI Taxonomy" id="46680"/>
    <lineage>
        <taxon>Bacteria</taxon>
        <taxon>Pseudomonadati</taxon>
        <taxon>Pseudomonadota</taxon>
        <taxon>Gammaproteobacteria</taxon>
        <taxon>Pseudomonadales</taxon>
        <taxon>Pseudomonadaceae</taxon>
        <taxon>Pseudomonas</taxon>
    </lineage>
</organism>
<protein>
    <recommendedName>
        <fullName evidence="4">Lipoprotein</fullName>
    </recommendedName>
</protein>
<sequence>MLPRNLFRPALLGGIFLVGGCSSAWIANPSPTTRNLVDDLKLEGYVCKALRTSIECRQEKPYMKKAPKVCTSSTGCVEQPGEMVTNVYSIEQDDYGIPGVIQWVETKPIEK</sequence>
<evidence type="ECO:0000313" key="3">
    <source>
        <dbReference type="Proteomes" id="UP000501063"/>
    </source>
</evidence>
<evidence type="ECO:0000313" key="2">
    <source>
        <dbReference type="EMBL" id="QIE91252.1"/>
    </source>
</evidence>
<accession>A0A6G6J7K2</accession>
<evidence type="ECO:0000256" key="1">
    <source>
        <dbReference type="SAM" id="SignalP"/>
    </source>
</evidence>
<dbReference type="AlphaFoldDB" id="A0A6G6J7K2"/>
<geneLocation type="plasmid" evidence="3">
    <name>ppnihbp1_1</name>
</geneLocation>
<gene>
    <name evidence="2" type="ORF">G5B91_33375</name>
</gene>